<gene>
    <name evidence="2" type="ORF">K491DRAFT_696277</name>
</gene>
<evidence type="ECO:0000313" key="2">
    <source>
        <dbReference type="EMBL" id="KAF2651677.1"/>
    </source>
</evidence>
<reference evidence="2" key="1">
    <citation type="journal article" date="2020" name="Stud. Mycol.">
        <title>101 Dothideomycetes genomes: a test case for predicting lifestyles and emergence of pathogens.</title>
        <authorList>
            <person name="Haridas S."/>
            <person name="Albert R."/>
            <person name="Binder M."/>
            <person name="Bloem J."/>
            <person name="Labutti K."/>
            <person name="Salamov A."/>
            <person name="Andreopoulos B."/>
            <person name="Baker S."/>
            <person name="Barry K."/>
            <person name="Bills G."/>
            <person name="Bluhm B."/>
            <person name="Cannon C."/>
            <person name="Castanera R."/>
            <person name="Culley D."/>
            <person name="Daum C."/>
            <person name="Ezra D."/>
            <person name="Gonzalez J."/>
            <person name="Henrissat B."/>
            <person name="Kuo A."/>
            <person name="Liang C."/>
            <person name="Lipzen A."/>
            <person name="Lutzoni F."/>
            <person name="Magnuson J."/>
            <person name="Mondo S."/>
            <person name="Nolan M."/>
            <person name="Ohm R."/>
            <person name="Pangilinan J."/>
            <person name="Park H.-J."/>
            <person name="Ramirez L."/>
            <person name="Alfaro M."/>
            <person name="Sun H."/>
            <person name="Tritt A."/>
            <person name="Yoshinaga Y."/>
            <person name="Zwiers L.-H."/>
            <person name="Turgeon B."/>
            <person name="Goodwin S."/>
            <person name="Spatafora J."/>
            <person name="Crous P."/>
            <person name="Grigoriev I."/>
        </authorList>
    </citation>
    <scope>NUCLEOTIDE SEQUENCE</scope>
    <source>
        <strain evidence="2">CBS 122681</strain>
    </source>
</reference>
<keyword evidence="1" id="KW-1133">Transmembrane helix</keyword>
<organism evidence="2 3">
    <name type="scientific">Lophiostoma macrostomum CBS 122681</name>
    <dbReference type="NCBI Taxonomy" id="1314788"/>
    <lineage>
        <taxon>Eukaryota</taxon>
        <taxon>Fungi</taxon>
        <taxon>Dikarya</taxon>
        <taxon>Ascomycota</taxon>
        <taxon>Pezizomycotina</taxon>
        <taxon>Dothideomycetes</taxon>
        <taxon>Pleosporomycetidae</taxon>
        <taxon>Pleosporales</taxon>
        <taxon>Lophiostomataceae</taxon>
        <taxon>Lophiostoma</taxon>
    </lineage>
</organism>
<dbReference type="AlphaFoldDB" id="A0A6A6SX83"/>
<evidence type="ECO:0000313" key="3">
    <source>
        <dbReference type="Proteomes" id="UP000799324"/>
    </source>
</evidence>
<feature type="transmembrane region" description="Helical" evidence="1">
    <location>
        <begin position="74"/>
        <end position="91"/>
    </location>
</feature>
<name>A0A6A6SX83_9PLEO</name>
<keyword evidence="3" id="KW-1185">Reference proteome</keyword>
<evidence type="ECO:0000256" key="1">
    <source>
        <dbReference type="SAM" id="Phobius"/>
    </source>
</evidence>
<dbReference type="EMBL" id="MU004420">
    <property type="protein sequence ID" value="KAF2651677.1"/>
    <property type="molecule type" value="Genomic_DNA"/>
</dbReference>
<proteinExistence type="predicted"/>
<dbReference type="Proteomes" id="UP000799324">
    <property type="component" value="Unassembled WGS sequence"/>
</dbReference>
<keyword evidence="1" id="KW-0472">Membrane</keyword>
<accession>A0A6A6SX83</accession>
<protein>
    <submittedName>
        <fullName evidence="2">Uncharacterized protein</fullName>
    </submittedName>
</protein>
<keyword evidence="1" id="KW-0812">Transmembrane</keyword>
<sequence>MLYMIHSPSGERVPAVKEASAHFTSPTVLRTLDRLQHMILHGHEFAMIYSTRSICQLTIECPEKSKDGAGPCKLYAQYTFGFMITLTLALVRQRKFLLPL</sequence>